<comment type="caution">
    <text evidence="3">The sequence shown here is derived from an EMBL/GenBank/DDBJ whole genome shotgun (WGS) entry which is preliminary data.</text>
</comment>
<feature type="region of interest" description="Disordered" evidence="1">
    <location>
        <begin position="200"/>
        <end position="220"/>
    </location>
</feature>
<dbReference type="EMBL" id="JAODAN010000003">
    <property type="protein sequence ID" value="KAK1925659.1"/>
    <property type="molecule type" value="Genomic_DNA"/>
</dbReference>
<evidence type="ECO:0000259" key="2">
    <source>
        <dbReference type="Pfam" id="PF24845"/>
    </source>
</evidence>
<feature type="domain" description="DUF7721" evidence="2">
    <location>
        <begin position="54"/>
        <end position="114"/>
    </location>
</feature>
<gene>
    <name evidence="3" type="ORF">DB88DRAFT_484648</name>
</gene>
<reference evidence="3" key="1">
    <citation type="submission" date="2023-02" db="EMBL/GenBank/DDBJ databases">
        <title>Identification and recombinant expression of a fungal hydrolase from Papiliotrema laurentii that hydrolyzes apple cutin and clears colloidal polyester polyurethane.</title>
        <authorList>
            <consortium name="DOE Joint Genome Institute"/>
            <person name="Roman V.A."/>
            <person name="Bojanowski C."/>
            <person name="Crable B.R."/>
            <person name="Wagner D.N."/>
            <person name="Hung C.S."/>
            <person name="Nadeau L.J."/>
            <person name="Schratz L."/>
            <person name="Haridas S."/>
            <person name="Pangilinan J."/>
            <person name="Lipzen A."/>
            <person name="Na H."/>
            <person name="Yan M."/>
            <person name="Ng V."/>
            <person name="Grigoriev I.V."/>
            <person name="Spatafora J.W."/>
            <person name="Barlow D."/>
            <person name="Biffinger J."/>
            <person name="Kelley-Loughnane N."/>
            <person name="Varaljay V.A."/>
            <person name="Crookes-Goodson W.J."/>
        </authorList>
    </citation>
    <scope>NUCLEOTIDE SEQUENCE</scope>
    <source>
        <strain evidence="3">5307AH</strain>
    </source>
</reference>
<organism evidence="3 4">
    <name type="scientific">Papiliotrema laurentii</name>
    <name type="common">Cryptococcus laurentii</name>
    <dbReference type="NCBI Taxonomy" id="5418"/>
    <lineage>
        <taxon>Eukaryota</taxon>
        <taxon>Fungi</taxon>
        <taxon>Dikarya</taxon>
        <taxon>Basidiomycota</taxon>
        <taxon>Agaricomycotina</taxon>
        <taxon>Tremellomycetes</taxon>
        <taxon>Tremellales</taxon>
        <taxon>Rhynchogastremaceae</taxon>
        <taxon>Papiliotrema</taxon>
    </lineage>
</organism>
<keyword evidence="4" id="KW-1185">Reference proteome</keyword>
<name>A0AAD9L7U3_PAPLA</name>
<sequence>MLSVVVIATLPRRHLSSPLSPFITDHQGYDYQLPELGYTPNSSWGAWDLATARYTGDRLQRSFFDNLLTSLGNFFNSRHLSEDSARNAHRRVYHSADGEDAGNRTLGGAAAYQAWLLWDRDHYTLYHQMPSPENMQRLVGLAVAELYRLWDHLNPRSSRANLEEAAQYAAATAKYLYERHYDIPSSNQGGFGHMFRGGRHSGYGADDDSDSGSETRRMRRRSMYGGRHMNGSVGPMGMMPGGTQGMMPMQGGMLPPPGYGMQAPGYGAMGMPGAMAAGMGGGYMSPMMHGPGAGMGMNPMMATAGGAAGGIINPMLMQGGYGNPNNEAQAGPGMHPYHFGAQSGVAYGSQPIDQLGNPTFPGGPGRSWYAYGTPRPY</sequence>
<dbReference type="Proteomes" id="UP001182556">
    <property type="component" value="Unassembled WGS sequence"/>
</dbReference>
<dbReference type="InterPro" id="IPR056138">
    <property type="entry name" value="DUF7721"/>
</dbReference>
<evidence type="ECO:0000313" key="3">
    <source>
        <dbReference type="EMBL" id="KAK1925659.1"/>
    </source>
</evidence>
<accession>A0AAD9L7U3</accession>
<dbReference type="Pfam" id="PF24845">
    <property type="entry name" value="DUF7721"/>
    <property type="match status" value="1"/>
</dbReference>
<evidence type="ECO:0000256" key="1">
    <source>
        <dbReference type="SAM" id="MobiDB-lite"/>
    </source>
</evidence>
<evidence type="ECO:0000313" key="4">
    <source>
        <dbReference type="Proteomes" id="UP001182556"/>
    </source>
</evidence>
<protein>
    <recommendedName>
        <fullName evidence="2">DUF7721 domain-containing protein</fullName>
    </recommendedName>
</protein>
<proteinExistence type="predicted"/>
<dbReference type="AlphaFoldDB" id="A0AAD9L7U3"/>